<dbReference type="PANTHER" id="PTHR34796:SF1">
    <property type="entry name" value="EXPRESSED PROTEIN"/>
    <property type="match status" value="1"/>
</dbReference>
<organism evidence="2 3">
    <name type="scientific">Kibdelosporangium banguiense</name>
    <dbReference type="NCBI Taxonomy" id="1365924"/>
    <lineage>
        <taxon>Bacteria</taxon>
        <taxon>Bacillati</taxon>
        <taxon>Actinomycetota</taxon>
        <taxon>Actinomycetes</taxon>
        <taxon>Pseudonocardiales</taxon>
        <taxon>Pseudonocardiaceae</taxon>
        <taxon>Kibdelosporangium</taxon>
    </lineage>
</organism>
<dbReference type="EMBL" id="JAGINW010000001">
    <property type="protein sequence ID" value="MBP2319880.1"/>
    <property type="molecule type" value="Genomic_DNA"/>
</dbReference>
<dbReference type="InterPro" id="IPR023203">
    <property type="entry name" value="TTHA0068_sf"/>
</dbReference>
<name>A0ABS4T6X0_9PSEU</name>
<dbReference type="Gene3D" id="1.10.3450.10">
    <property type="entry name" value="TTHA0068-like"/>
    <property type="match status" value="1"/>
</dbReference>
<gene>
    <name evidence="2" type="ORF">JOF56_000265</name>
</gene>
<feature type="compositionally biased region" description="Basic and acidic residues" evidence="1">
    <location>
        <begin position="1"/>
        <end position="20"/>
    </location>
</feature>
<sequence length="146" mass="15988">MDRDRDVAGRARNARPRDGLGRPLPYGQAGVERQPEGVPRTPEQALAEAQQLLDEGKPFHAHEVLEDAWKASDEPERALWRGLAQLAVGMTHAARGNETGAAALIERGAQNIWPYEVNPPYAIDIAGLLRWAENPAGIPRLTRSAD</sequence>
<dbReference type="Pfam" id="PF03745">
    <property type="entry name" value="DUF309"/>
    <property type="match status" value="1"/>
</dbReference>
<dbReference type="PANTHER" id="PTHR34796">
    <property type="entry name" value="EXPRESSED PROTEIN"/>
    <property type="match status" value="1"/>
</dbReference>
<dbReference type="SUPFAM" id="SSF140663">
    <property type="entry name" value="TTHA0068-like"/>
    <property type="match status" value="1"/>
</dbReference>
<dbReference type="RefSeq" id="WP_209633561.1">
    <property type="nucleotide sequence ID" value="NZ_JAGINW010000001.1"/>
</dbReference>
<feature type="region of interest" description="Disordered" evidence="1">
    <location>
        <begin position="1"/>
        <end position="43"/>
    </location>
</feature>
<evidence type="ECO:0000256" key="1">
    <source>
        <dbReference type="SAM" id="MobiDB-lite"/>
    </source>
</evidence>
<comment type="caution">
    <text evidence="2">The sequence shown here is derived from an EMBL/GenBank/DDBJ whole genome shotgun (WGS) entry which is preliminary data.</text>
</comment>
<reference evidence="2 3" key="1">
    <citation type="submission" date="2021-03" db="EMBL/GenBank/DDBJ databases">
        <title>Sequencing the genomes of 1000 actinobacteria strains.</title>
        <authorList>
            <person name="Klenk H.-P."/>
        </authorList>
    </citation>
    <scope>NUCLEOTIDE SEQUENCE [LARGE SCALE GENOMIC DNA]</scope>
    <source>
        <strain evidence="2 3">DSM 46670</strain>
    </source>
</reference>
<evidence type="ECO:0008006" key="4">
    <source>
        <dbReference type="Google" id="ProtNLM"/>
    </source>
</evidence>
<accession>A0ABS4T6X0</accession>
<dbReference type="Proteomes" id="UP001519332">
    <property type="component" value="Unassembled WGS sequence"/>
</dbReference>
<keyword evidence="3" id="KW-1185">Reference proteome</keyword>
<protein>
    <recommendedName>
        <fullName evidence="4">DUF309 domain-containing protein</fullName>
    </recommendedName>
</protein>
<evidence type="ECO:0000313" key="2">
    <source>
        <dbReference type="EMBL" id="MBP2319880.1"/>
    </source>
</evidence>
<proteinExistence type="predicted"/>
<evidence type="ECO:0000313" key="3">
    <source>
        <dbReference type="Proteomes" id="UP001519332"/>
    </source>
</evidence>
<dbReference type="InterPro" id="IPR005500">
    <property type="entry name" value="DUF309"/>
</dbReference>